<dbReference type="InterPro" id="IPR046335">
    <property type="entry name" value="LacI/GalR-like_sensor"/>
</dbReference>
<dbReference type="SUPFAM" id="SSF53822">
    <property type="entry name" value="Periplasmic binding protein-like I"/>
    <property type="match status" value="1"/>
</dbReference>
<dbReference type="CDD" id="cd01392">
    <property type="entry name" value="HTH_LacI"/>
    <property type="match status" value="1"/>
</dbReference>
<dbReference type="Gene3D" id="1.10.260.40">
    <property type="entry name" value="lambda repressor-like DNA-binding domains"/>
    <property type="match status" value="1"/>
</dbReference>
<evidence type="ECO:0000313" key="6">
    <source>
        <dbReference type="Proteomes" id="UP001589894"/>
    </source>
</evidence>
<dbReference type="Gene3D" id="3.40.50.2300">
    <property type="match status" value="2"/>
</dbReference>
<dbReference type="EMBL" id="JBHLUE010000019">
    <property type="protein sequence ID" value="MFC0567142.1"/>
    <property type="molecule type" value="Genomic_DNA"/>
</dbReference>
<comment type="caution">
    <text evidence="5">The sequence shown here is derived from an EMBL/GenBank/DDBJ whole genome shotgun (WGS) entry which is preliminary data.</text>
</comment>
<sequence length="346" mass="36102">MGNSRVTVREIARLAGVSVATVSRVSNGTGQVSPEMRRRVLEAIEKHGYRPDHLGRALAARRHGALGLVFPGLSGPYFTELIQGFESEAVPSQASVHILCTHLREDSDAQVLEMGRRVDGVAVIGGTISDTALSRLAEMVPVVVVAGEAPGGVPSIRVENTASMAALTRHLLVDHGLRDLVFVGNPEGSPDVTQRWTGFLDAHRSLGLRPPAAPVAVGLQQADGVLAAERLLRAGRGVRRPEGVVCANDETALGVLVGALGRGLRVPQDVVITGFDDAPMAALVTPGLTTVRQPVRDLAAEAARIVLTAVDRPGAPAPGDLVLPTEPVLRRSCGCPPPLTTGGTGK</sequence>
<evidence type="ECO:0000256" key="1">
    <source>
        <dbReference type="ARBA" id="ARBA00023015"/>
    </source>
</evidence>
<gene>
    <name evidence="5" type="ORF">ACFFHU_23760</name>
</gene>
<evidence type="ECO:0000259" key="4">
    <source>
        <dbReference type="PROSITE" id="PS50932"/>
    </source>
</evidence>
<evidence type="ECO:0000256" key="2">
    <source>
        <dbReference type="ARBA" id="ARBA00023125"/>
    </source>
</evidence>
<evidence type="ECO:0000313" key="5">
    <source>
        <dbReference type="EMBL" id="MFC0567142.1"/>
    </source>
</evidence>
<dbReference type="RefSeq" id="WP_377342394.1">
    <property type="nucleotide sequence ID" value="NZ_JBHLUE010000019.1"/>
</dbReference>
<keyword evidence="6" id="KW-1185">Reference proteome</keyword>
<accession>A0ABV6P3V1</accession>
<keyword evidence="1" id="KW-0805">Transcription regulation</keyword>
<dbReference type="PANTHER" id="PTHR30146">
    <property type="entry name" value="LACI-RELATED TRANSCRIPTIONAL REPRESSOR"/>
    <property type="match status" value="1"/>
</dbReference>
<feature type="domain" description="HTH lacI-type" evidence="4">
    <location>
        <begin position="6"/>
        <end position="60"/>
    </location>
</feature>
<dbReference type="InterPro" id="IPR010982">
    <property type="entry name" value="Lambda_DNA-bd_dom_sf"/>
</dbReference>
<dbReference type="Pfam" id="PF13377">
    <property type="entry name" value="Peripla_BP_3"/>
    <property type="match status" value="1"/>
</dbReference>
<organism evidence="5 6">
    <name type="scientific">Plantactinospora siamensis</name>
    <dbReference type="NCBI Taxonomy" id="555372"/>
    <lineage>
        <taxon>Bacteria</taxon>
        <taxon>Bacillati</taxon>
        <taxon>Actinomycetota</taxon>
        <taxon>Actinomycetes</taxon>
        <taxon>Micromonosporales</taxon>
        <taxon>Micromonosporaceae</taxon>
        <taxon>Plantactinospora</taxon>
    </lineage>
</organism>
<dbReference type="SMART" id="SM00354">
    <property type="entry name" value="HTH_LACI"/>
    <property type="match status" value="1"/>
</dbReference>
<dbReference type="CDD" id="cd06267">
    <property type="entry name" value="PBP1_LacI_sugar_binding-like"/>
    <property type="match status" value="1"/>
</dbReference>
<dbReference type="GO" id="GO:0003677">
    <property type="term" value="F:DNA binding"/>
    <property type="evidence" value="ECO:0007669"/>
    <property type="project" value="UniProtKB-KW"/>
</dbReference>
<dbReference type="InterPro" id="IPR000843">
    <property type="entry name" value="HTH_LacI"/>
</dbReference>
<dbReference type="PROSITE" id="PS50932">
    <property type="entry name" value="HTH_LACI_2"/>
    <property type="match status" value="1"/>
</dbReference>
<evidence type="ECO:0000256" key="3">
    <source>
        <dbReference type="ARBA" id="ARBA00023163"/>
    </source>
</evidence>
<protein>
    <submittedName>
        <fullName evidence="5">LacI family DNA-binding transcriptional regulator</fullName>
    </submittedName>
</protein>
<keyword evidence="3" id="KW-0804">Transcription</keyword>
<dbReference type="InterPro" id="IPR028082">
    <property type="entry name" value="Peripla_BP_I"/>
</dbReference>
<proteinExistence type="predicted"/>
<dbReference type="PRINTS" id="PR00036">
    <property type="entry name" value="HTHLACI"/>
</dbReference>
<dbReference type="PANTHER" id="PTHR30146:SF153">
    <property type="entry name" value="LACTOSE OPERON REPRESSOR"/>
    <property type="match status" value="1"/>
</dbReference>
<reference evidence="5 6" key="1">
    <citation type="submission" date="2024-09" db="EMBL/GenBank/DDBJ databases">
        <authorList>
            <person name="Sun Q."/>
            <person name="Mori K."/>
        </authorList>
    </citation>
    <scope>NUCLEOTIDE SEQUENCE [LARGE SCALE GENOMIC DNA]</scope>
    <source>
        <strain evidence="5 6">TBRC 2205</strain>
    </source>
</reference>
<name>A0ABV6P3V1_9ACTN</name>
<dbReference type="Proteomes" id="UP001589894">
    <property type="component" value="Unassembled WGS sequence"/>
</dbReference>
<dbReference type="Pfam" id="PF00356">
    <property type="entry name" value="LacI"/>
    <property type="match status" value="1"/>
</dbReference>
<keyword evidence="2 5" id="KW-0238">DNA-binding</keyword>
<dbReference type="SUPFAM" id="SSF47413">
    <property type="entry name" value="lambda repressor-like DNA-binding domains"/>
    <property type="match status" value="1"/>
</dbReference>